<accession>A0A2G5T6R6</accession>
<proteinExistence type="predicted"/>
<comment type="caution">
    <text evidence="3">The sequence shown here is derived from an EMBL/GenBank/DDBJ whole genome shotgun (WGS) entry which is preliminary data.</text>
</comment>
<protein>
    <recommendedName>
        <fullName evidence="2">7TM GPCR serpentine receptor class x (Srx) domain-containing protein</fullName>
    </recommendedName>
</protein>
<keyword evidence="1" id="KW-0472">Membrane</keyword>
<dbReference type="OrthoDB" id="5876883at2759"/>
<evidence type="ECO:0000313" key="3">
    <source>
        <dbReference type="EMBL" id="PIC23094.1"/>
    </source>
</evidence>
<organism evidence="3 4">
    <name type="scientific">Caenorhabditis nigoni</name>
    <dbReference type="NCBI Taxonomy" id="1611254"/>
    <lineage>
        <taxon>Eukaryota</taxon>
        <taxon>Metazoa</taxon>
        <taxon>Ecdysozoa</taxon>
        <taxon>Nematoda</taxon>
        <taxon>Chromadorea</taxon>
        <taxon>Rhabditida</taxon>
        <taxon>Rhabditina</taxon>
        <taxon>Rhabditomorpha</taxon>
        <taxon>Rhabditoidea</taxon>
        <taxon>Rhabditidae</taxon>
        <taxon>Peloderinae</taxon>
        <taxon>Caenorhabditis</taxon>
    </lineage>
</organism>
<feature type="domain" description="7TM GPCR serpentine receptor class x (Srx)" evidence="2">
    <location>
        <begin position="16"/>
        <end position="88"/>
    </location>
</feature>
<evidence type="ECO:0000313" key="4">
    <source>
        <dbReference type="Proteomes" id="UP000230233"/>
    </source>
</evidence>
<name>A0A2G5T6R6_9PELO</name>
<evidence type="ECO:0000259" key="2">
    <source>
        <dbReference type="Pfam" id="PF10328"/>
    </source>
</evidence>
<sequence>MFAPVFYHTLFSNKLTFSRDLDSENLEPIRRNIKLFFQTVLQDSLFFIDIIFTFQLSGLSTQRAWQFISVVGVWGAVYMLDGLIMLMFSDRLTVLKSSLGLERSTSRVSAAP</sequence>
<dbReference type="PANTHER" id="PTHR23013:SF13">
    <property type="entry name" value="7TM GPCR SERPENTINE RECEPTOR CLASS X (SRX) DOMAIN-CONTAINING PROTEIN-RELATED"/>
    <property type="match status" value="1"/>
</dbReference>
<feature type="transmembrane region" description="Helical" evidence="1">
    <location>
        <begin position="64"/>
        <end position="88"/>
    </location>
</feature>
<keyword evidence="4" id="KW-1185">Reference proteome</keyword>
<dbReference type="Pfam" id="PF10328">
    <property type="entry name" value="7TM_GPCR_Srx"/>
    <property type="match status" value="1"/>
</dbReference>
<dbReference type="InterPro" id="IPR019430">
    <property type="entry name" value="7TM_GPCR_serpentine_rcpt_Srx"/>
</dbReference>
<dbReference type="Proteomes" id="UP000230233">
    <property type="component" value="Chromosome V"/>
</dbReference>
<evidence type="ECO:0000256" key="1">
    <source>
        <dbReference type="SAM" id="Phobius"/>
    </source>
</evidence>
<dbReference type="PANTHER" id="PTHR23013">
    <property type="entry name" value="SERPENTINE RECEPTOR"/>
    <property type="match status" value="1"/>
</dbReference>
<keyword evidence="1" id="KW-1133">Transmembrane helix</keyword>
<reference evidence="4" key="1">
    <citation type="submission" date="2017-10" db="EMBL/GenBank/DDBJ databases">
        <title>Rapid genome shrinkage in a self-fertile nematode reveals novel sperm competition proteins.</title>
        <authorList>
            <person name="Yin D."/>
            <person name="Schwarz E.M."/>
            <person name="Thomas C.G."/>
            <person name="Felde R.L."/>
            <person name="Korf I.F."/>
            <person name="Cutter A.D."/>
            <person name="Schartner C.M."/>
            <person name="Ralston E.J."/>
            <person name="Meyer B.J."/>
            <person name="Haag E.S."/>
        </authorList>
    </citation>
    <scope>NUCLEOTIDE SEQUENCE [LARGE SCALE GENOMIC DNA]</scope>
    <source>
        <strain evidence="4">JU1422</strain>
    </source>
</reference>
<dbReference type="EMBL" id="PDUG01000005">
    <property type="protein sequence ID" value="PIC23094.1"/>
    <property type="molecule type" value="Genomic_DNA"/>
</dbReference>
<dbReference type="AlphaFoldDB" id="A0A2G5T6R6"/>
<gene>
    <name evidence="3" type="primary">Cnig_chr_V.g16908</name>
    <name evidence="3" type="ORF">B9Z55_016908</name>
</gene>
<keyword evidence="1" id="KW-0812">Transmembrane</keyword>